<keyword evidence="2" id="KW-0234">DNA repair</keyword>
<accession>A0A218MKB6</accession>
<reference evidence="3" key="2">
    <citation type="journal article" date="2017" name="Nat. Commun.">
        <title>Single-virus genomics reveals hidden cosmopolitan and abundant viruses.</title>
        <authorList>
            <person name="Martinez-Hernandez F."/>
            <person name="Fornas O."/>
            <person name="Lluesma Gomez M."/>
            <person name="Bolduc B."/>
            <person name="de la Cruz Pena M.J."/>
            <person name="Martinez J.M."/>
            <person name="Anton J."/>
            <person name="Gasol J.M."/>
            <person name="Rosselli R."/>
            <person name="Rodriguez-Valera F."/>
            <person name="Sullivan M.B."/>
            <person name="Acinas S.G."/>
            <person name="Martinez-Garcia M."/>
        </authorList>
    </citation>
    <scope>NUCLEOTIDE SEQUENCE</scope>
</reference>
<protein>
    <submittedName>
        <fullName evidence="3">Uncharacterized protein</fullName>
    </submittedName>
</protein>
<keyword evidence="1" id="KW-0227">DNA damage</keyword>
<sequence>MIAWSEAKGKQNTGSNNRKEIERLTLTVGDTKVRLVGDVLPRYCYWVVTTEGKKMPVECLEFQRETEAFDNKAENPFKEIPADVYSDKPQFSYVCNVLDRTDNKIKLFDLRATIYGQIVDYASNPDYGSPADAEKGYDITVKKEKTGPLPQNVKYTVIPARNNSALSEDEKAMELFDLDRIYKRQSYDEQKEWLLNNTNLFASQSDDSLKPSESIEDLA</sequence>
<evidence type="ECO:0000256" key="2">
    <source>
        <dbReference type="ARBA" id="ARBA00023204"/>
    </source>
</evidence>
<evidence type="ECO:0000313" key="3">
    <source>
        <dbReference type="EMBL" id="ASE99724.1"/>
    </source>
</evidence>
<dbReference type="GO" id="GO:0006281">
    <property type="term" value="P:DNA repair"/>
    <property type="evidence" value="ECO:0007669"/>
    <property type="project" value="UniProtKB-KW"/>
</dbReference>
<dbReference type="Gene3D" id="3.90.198.10">
    <property type="entry name" value="Replication Fork Single-Stranded Dna Binding Protein"/>
    <property type="match status" value="1"/>
</dbReference>
<dbReference type="EMBL" id="KY052794">
    <property type="protein sequence ID" value="ASE99724.1"/>
    <property type="molecule type" value="Genomic_DNA"/>
</dbReference>
<name>A0A218MKB6_9VIRU</name>
<dbReference type="InterPro" id="IPR044947">
    <property type="entry name" value="Phage_T4_Gp32_ssDNA-bd_sf"/>
</dbReference>
<reference evidence="3" key="1">
    <citation type="submission" date="2016-10" db="EMBL/GenBank/DDBJ databases">
        <authorList>
            <person name="Varghese N."/>
        </authorList>
    </citation>
    <scope>NUCLEOTIDE SEQUENCE</scope>
</reference>
<evidence type="ECO:0000256" key="1">
    <source>
        <dbReference type="ARBA" id="ARBA00022763"/>
    </source>
</evidence>
<organism evidence="3">
    <name type="scientific">uncultured virus</name>
    <dbReference type="NCBI Taxonomy" id="340016"/>
    <lineage>
        <taxon>Viruses</taxon>
        <taxon>environmental samples</taxon>
    </lineage>
</organism>
<proteinExistence type="predicted"/>